<name>A0A0F9ZV27_TRIHA</name>
<dbReference type="SUPFAM" id="SSF49785">
    <property type="entry name" value="Galactose-binding domain-like"/>
    <property type="match status" value="1"/>
</dbReference>
<dbReference type="PANTHER" id="PTHR43056:SF10">
    <property type="entry name" value="COCE_NOND FAMILY, PUTATIVE (AFU_ORTHOLOGUE AFUA_7G00600)-RELATED"/>
    <property type="match status" value="1"/>
</dbReference>
<evidence type="ECO:0000256" key="1">
    <source>
        <dbReference type="ARBA" id="ARBA00022801"/>
    </source>
</evidence>
<dbReference type="NCBIfam" id="TIGR00976">
    <property type="entry name" value="CocE_NonD"/>
    <property type="match status" value="1"/>
</dbReference>
<dbReference type="Gene3D" id="2.60.120.260">
    <property type="entry name" value="Galactose-binding domain-like"/>
    <property type="match status" value="1"/>
</dbReference>
<dbReference type="InterPro" id="IPR008979">
    <property type="entry name" value="Galactose-bd-like_sf"/>
</dbReference>
<dbReference type="PANTHER" id="PTHR43056">
    <property type="entry name" value="PEPTIDASE S9 PROLYL OLIGOPEPTIDASE"/>
    <property type="match status" value="1"/>
</dbReference>
<dbReference type="OMA" id="YPCPVPV"/>
<evidence type="ECO:0000313" key="4">
    <source>
        <dbReference type="Proteomes" id="UP000034112"/>
    </source>
</evidence>
<protein>
    <recommendedName>
        <fullName evidence="2">Xaa-Pro dipeptidyl-peptidase C-terminal domain-containing protein</fullName>
    </recommendedName>
</protein>
<dbReference type="OrthoDB" id="2578740at2759"/>
<dbReference type="InterPro" id="IPR029058">
    <property type="entry name" value="AB_hydrolase_fold"/>
</dbReference>
<dbReference type="Pfam" id="PF02129">
    <property type="entry name" value="Peptidase_S15"/>
    <property type="match status" value="1"/>
</dbReference>
<keyword evidence="1" id="KW-0378">Hydrolase</keyword>
<gene>
    <name evidence="3" type="ORF">THAR02_10938</name>
</gene>
<comment type="caution">
    <text evidence="3">The sequence shown here is derived from an EMBL/GenBank/DDBJ whole genome shotgun (WGS) entry which is preliminary data.</text>
</comment>
<dbReference type="Gene3D" id="3.40.50.1820">
    <property type="entry name" value="alpha/beta hydrolase"/>
    <property type="match status" value="1"/>
</dbReference>
<dbReference type="InterPro" id="IPR000383">
    <property type="entry name" value="Xaa-Pro-like_dom"/>
</dbReference>
<evidence type="ECO:0000259" key="2">
    <source>
        <dbReference type="SMART" id="SM00939"/>
    </source>
</evidence>
<dbReference type="Pfam" id="PF08530">
    <property type="entry name" value="PepX_C"/>
    <property type="match status" value="1"/>
</dbReference>
<organism evidence="3 4">
    <name type="scientific">Trichoderma harzianum</name>
    <name type="common">Hypocrea lixii</name>
    <dbReference type="NCBI Taxonomy" id="5544"/>
    <lineage>
        <taxon>Eukaryota</taxon>
        <taxon>Fungi</taxon>
        <taxon>Dikarya</taxon>
        <taxon>Ascomycota</taxon>
        <taxon>Pezizomycotina</taxon>
        <taxon>Sordariomycetes</taxon>
        <taxon>Hypocreomycetidae</taxon>
        <taxon>Hypocreales</taxon>
        <taxon>Hypocreaceae</taxon>
        <taxon>Trichoderma</taxon>
    </lineage>
</organism>
<accession>A0A0F9ZV27</accession>
<dbReference type="Gene3D" id="1.10.3020.20">
    <property type="match status" value="1"/>
</dbReference>
<dbReference type="Proteomes" id="UP000034112">
    <property type="component" value="Unassembled WGS sequence"/>
</dbReference>
<dbReference type="InterPro" id="IPR013736">
    <property type="entry name" value="Xaa-Pro_dipept_C"/>
</dbReference>
<sequence>MATTSEKLREQFPDLLWKKLPSPEEHPTYTWHGFEPNKKVLLEKGHTRWPGRLPFSVDSIMERDVALPMRDGIKIYADIFRPANTDVDEKVPAILAFSPYGKTGTGVPNYDIMGPHRIGLKLEDTSGYEKFEGPDPATWMQYGYAIINVDARGAGKSEGDVVFYGPQEAEDVYDTIDYISKQSWCSGSVGMAGNSWLAISQINFASRHEHPALKALAPWEGRHDVYRDTLGRGGRKHNPGLHRFLLSGFAGANSVENMPEMFAKRPFFDDYWESKYIHTENIKVPMYLLASFSSQLHTRGSFHTFRTAKTSEKWLRVHRYQEWYDLYRPEANADLRKFYDRFLKGIQNGWEKDTPPVRLSLLGFEADGSLTNSIEERPEQEWPLARQKLKTLYLDSTLKQLVWEKPAIEGSTTHLAEGLTDSSNFTIHFQQQTEIAGYAKVKLWISCKEHDDLDVAVQIRKISTDGRLLEHLNYPCPVPVSEVRNDNIAKCLGPQGFLRASHRVTKDMELSTTQEVVYKHDRREPIPAGKIVDLEITLWPMGMVFAPGEGIMLRVAGYDMCYPDTDRIKPAYDNNENVGNHTIYSGGKYDSQLILPFI</sequence>
<dbReference type="AlphaFoldDB" id="A0A0F9ZV27"/>
<dbReference type="EMBL" id="JOKZ01000677">
    <property type="protein sequence ID" value="KKO96958.1"/>
    <property type="molecule type" value="Genomic_DNA"/>
</dbReference>
<dbReference type="SUPFAM" id="SSF53474">
    <property type="entry name" value="alpha/beta-Hydrolases"/>
    <property type="match status" value="1"/>
</dbReference>
<proteinExistence type="predicted"/>
<feature type="domain" description="Xaa-Pro dipeptidyl-peptidase C-terminal" evidence="2">
    <location>
        <begin position="336"/>
        <end position="594"/>
    </location>
</feature>
<dbReference type="GO" id="GO:0008239">
    <property type="term" value="F:dipeptidyl-peptidase activity"/>
    <property type="evidence" value="ECO:0007669"/>
    <property type="project" value="InterPro"/>
</dbReference>
<evidence type="ECO:0000313" key="3">
    <source>
        <dbReference type="EMBL" id="KKO96958.1"/>
    </source>
</evidence>
<dbReference type="SMART" id="SM00939">
    <property type="entry name" value="PepX_C"/>
    <property type="match status" value="1"/>
</dbReference>
<dbReference type="InterPro" id="IPR005674">
    <property type="entry name" value="CocE/Ser_esterase"/>
</dbReference>
<dbReference type="InterPro" id="IPR050585">
    <property type="entry name" value="Xaa-Pro_dipeptidyl-ppase/CocE"/>
</dbReference>
<reference evidence="4" key="1">
    <citation type="journal article" date="2015" name="Genome Announc.">
        <title>Draft whole-genome sequence of the biocontrol agent Trichoderma harzianum T6776.</title>
        <authorList>
            <person name="Baroncelli R."/>
            <person name="Piaggeschi G."/>
            <person name="Fiorini L."/>
            <person name="Bertolini E."/>
            <person name="Zapparata A."/>
            <person name="Pe M.E."/>
            <person name="Sarrocco S."/>
            <person name="Vannacci G."/>
        </authorList>
    </citation>
    <scope>NUCLEOTIDE SEQUENCE [LARGE SCALE GENOMIC DNA]</scope>
    <source>
        <strain evidence="4">T6776</strain>
    </source>
</reference>